<dbReference type="AlphaFoldDB" id="A0A8T1FVY8"/>
<protein>
    <submittedName>
        <fullName evidence="1">Uncharacterized protein</fullName>
    </submittedName>
</protein>
<comment type="caution">
    <text evidence="1">The sequence shown here is derived from an EMBL/GenBank/DDBJ whole genome shotgun (WGS) entry which is preliminary data.</text>
</comment>
<dbReference type="Proteomes" id="UP000697107">
    <property type="component" value="Unassembled WGS sequence"/>
</dbReference>
<sequence>MTPTLPPLRWLCRSAGHSVSVERICLQSHALSWHTKRRDRYRPPRLALRMCPDCWHAGRHPSAITQCRLASAHHQERVVRGHLSH</sequence>
<evidence type="ECO:0000313" key="2">
    <source>
        <dbReference type="Proteomes" id="UP000697107"/>
    </source>
</evidence>
<gene>
    <name evidence="1" type="ORF">PC118_g9647</name>
</gene>
<name>A0A8T1FVY8_9STRA</name>
<evidence type="ECO:0000313" key="1">
    <source>
        <dbReference type="EMBL" id="KAG2983059.1"/>
    </source>
</evidence>
<dbReference type="EMBL" id="RCML01000266">
    <property type="protein sequence ID" value="KAG2983059.1"/>
    <property type="molecule type" value="Genomic_DNA"/>
</dbReference>
<organism evidence="1 2">
    <name type="scientific">Phytophthora cactorum</name>
    <dbReference type="NCBI Taxonomy" id="29920"/>
    <lineage>
        <taxon>Eukaryota</taxon>
        <taxon>Sar</taxon>
        <taxon>Stramenopiles</taxon>
        <taxon>Oomycota</taxon>
        <taxon>Peronosporomycetes</taxon>
        <taxon>Peronosporales</taxon>
        <taxon>Peronosporaceae</taxon>
        <taxon>Phytophthora</taxon>
    </lineage>
</organism>
<reference evidence="1" key="1">
    <citation type="submission" date="2018-10" db="EMBL/GenBank/DDBJ databases">
        <title>Effector identification in a new, highly contiguous assembly of the strawberry crown rot pathogen Phytophthora cactorum.</title>
        <authorList>
            <person name="Armitage A.D."/>
            <person name="Nellist C.F."/>
            <person name="Bates H."/>
            <person name="Vickerstaff R.J."/>
            <person name="Harrison R.J."/>
        </authorList>
    </citation>
    <scope>NUCLEOTIDE SEQUENCE</scope>
    <source>
        <strain evidence="1">P415</strain>
    </source>
</reference>
<accession>A0A8T1FVY8</accession>
<proteinExistence type="predicted"/>